<dbReference type="InterPro" id="IPR036049">
    <property type="entry name" value="Ribosomal_uL29_sf"/>
</dbReference>
<dbReference type="InterPro" id="IPR001854">
    <property type="entry name" value="Ribosomal_uL29"/>
</dbReference>
<dbReference type="GO" id="GO:0006412">
    <property type="term" value="P:translation"/>
    <property type="evidence" value="ECO:0007669"/>
    <property type="project" value="UniProtKB-UniRule"/>
</dbReference>
<evidence type="ECO:0000256" key="5">
    <source>
        <dbReference type="HAMAP-Rule" id="MF_00374"/>
    </source>
</evidence>
<evidence type="ECO:0000313" key="7">
    <source>
        <dbReference type="Proteomes" id="UP000177987"/>
    </source>
</evidence>
<dbReference type="EMBL" id="MHUW01000001">
    <property type="protein sequence ID" value="OHA84368.1"/>
    <property type="molecule type" value="Genomic_DNA"/>
</dbReference>
<sequence>MTDISKKSTEDLVKTIDEKREELRSIRFDLAGSAKKNTKASVLARKEVARTMTELNARKNVAL</sequence>
<protein>
    <recommendedName>
        <fullName evidence="4 5">Large ribosomal subunit protein uL29</fullName>
    </recommendedName>
</protein>
<comment type="caution">
    <text evidence="6">The sequence shown here is derived from an EMBL/GenBank/DDBJ whole genome shotgun (WGS) entry which is preliminary data.</text>
</comment>
<accession>A0A1G2SHY6</accession>
<name>A0A1G2SHY6_9BACT</name>
<reference evidence="6 7" key="1">
    <citation type="journal article" date="2016" name="Nat. Commun.">
        <title>Thousands of microbial genomes shed light on interconnected biogeochemical processes in an aquifer system.</title>
        <authorList>
            <person name="Anantharaman K."/>
            <person name="Brown C.T."/>
            <person name="Hug L.A."/>
            <person name="Sharon I."/>
            <person name="Castelle C.J."/>
            <person name="Probst A.J."/>
            <person name="Thomas B.C."/>
            <person name="Singh A."/>
            <person name="Wilkins M.J."/>
            <person name="Karaoz U."/>
            <person name="Brodie E.L."/>
            <person name="Williams K.H."/>
            <person name="Hubbard S.S."/>
            <person name="Banfield J.F."/>
        </authorList>
    </citation>
    <scope>NUCLEOTIDE SEQUENCE [LARGE SCALE GENOMIC DNA]</scope>
</reference>
<dbReference type="STRING" id="1802727.A2937_01355"/>
<dbReference type="NCBIfam" id="TIGR00012">
    <property type="entry name" value="L29"/>
    <property type="match status" value="1"/>
</dbReference>
<dbReference type="AlphaFoldDB" id="A0A1G2SHY6"/>
<evidence type="ECO:0000313" key="6">
    <source>
        <dbReference type="EMBL" id="OHA84368.1"/>
    </source>
</evidence>
<dbReference type="GO" id="GO:1990904">
    <property type="term" value="C:ribonucleoprotein complex"/>
    <property type="evidence" value="ECO:0007669"/>
    <property type="project" value="UniProtKB-KW"/>
</dbReference>
<keyword evidence="3 5" id="KW-0687">Ribonucleoprotein</keyword>
<dbReference type="Gene3D" id="1.10.287.310">
    <property type="match status" value="1"/>
</dbReference>
<organism evidence="6 7">
    <name type="scientific">Candidatus Yonathbacteria bacterium RIFCSPLOWO2_01_FULL_47_33b</name>
    <dbReference type="NCBI Taxonomy" id="1802727"/>
    <lineage>
        <taxon>Bacteria</taxon>
        <taxon>Candidatus Yonathiibacteriota</taxon>
    </lineage>
</organism>
<dbReference type="Proteomes" id="UP000177987">
    <property type="component" value="Unassembled WGS sequence"/>
</dbReference>
<dbReference type="HAMAP" id="MF_00374">
    <property type="entry name" value="Ribosomal_uL29"/>
    <property type="match status" value="1"/>
</dbReference>
<evidence type="ECO:0000256" key="2">
    <source>
        <dbReference type="ARBA" id="ARBA00022980"/>
    </source>
</evidence>
<evidence type="ECO:0000256" key="1">
    <source>
        <dbReference type="ARBA" id="ARBA00009254"/>
    </source>
</evidence>
<evidence type="ECO:0000256" key="3">
    <source>
        <dbReference type="ARBA" id="ARBA00023274"/>
    </source>
</evidence>
<evidence type="ECO:0000256" key="4">
    <source>
        <dbReference type="ARBA" id="ARBA00035204"/>
    </source>
</evidence>
<dbReference type="SUPFAM" id="SSF46561">
    <property type="entry name" value="Ribosomal protein L29 (L29p)"/>
    <property type="match status" value="1"/>
</dbReference>
<dbReference type="Pfam" id="PF00831">
    <property type="entry name" value="Ribosomal_L29"/>
    <property type="match status" value="1"/>
</dbReference>
<gene>
    <name evidence="5" type="primary">rpmC</name>
    <name evidence="6" type="ORF">A2937_01355</name>
</gene>
<proteinExistence type="inferred from homology"/>
<comment type="similarity">
    <text evidence="1 5">Belongs to the universal ribosomal protein uL29 family.</text>
</comment>
<keyword evidence="2 5" id="KW-0689">Ribosomal protein</keyword>
<dbReference type="GO" id="GO:0003735">
    <property type="term" value="F:structural constituent of ribosome"/>
    <property type="evidence" value="ECO:0007669"/>
    <property type="project" value="InterPro"/>
</dbReference>
<dbReference type="GO" id="GO:0005840">
    <property type="term" value="C:ribosome"/>
    <property type="evidence" value="ECO:0007669"/>
    <property type="project" value="UniProtKB-KW"/>
</dbReference>